<dbReference type="Pfam" id="PF21858">
    <property type="entry name" value="DUF6914"/>
    <property type="match status" value="1"/>
</dbReference>
<proteinExistence type="predicted"/>
<dbReference type="RefSeq" id="XP_028486611.1">
    <property type="nucleotide sequence ID" value="XM_028626189.1"/>
</dbReference>
<dbReference type="STRING" id="264951.A0A443HYT6"/>
<protein>
    <submittedName>
        <fullName evidence="1">Uncharacterized protein</fullName>
    </submittedName>
</protein>
<name>A0A443HYT6_BYSSP</name>
<dbReference type="EMBL" id="RCNU01000003">
    <property type="protein sequence ID" value="RWQ96966.1"/>
    <property type="molecule type" value="Genomic_DNA"/>
</dbReference>
<evidence type="ECO:0000313" key="1">
    <source>
        <dbReference type="EMBL" id="RWQ96966.1"/>
    </source>
</evidence>
<dbReference type="AlphaFoldDB" id="A0A443HYT6"/>
<dbReference type="Proteomes" id="UP000283841">
    <property type="component" value="Unassembled WGS sequence"/>
</dbReference>
<reference evidence="1 2" key="1">
    <citation type="journal article" date="2018" name="Front. Microbiol.">
        <title>Genomic and genetic insights into a cosmopolitan fungus, Paecilomyces variotii (Eurotiales).</title>
        <authorList>
            <person name="Urquhart A.S."/>
            <person name="Mondo S.J."/>
            <person name="Makela M.R."/>
            <person name="Hane J.K."/>
            <person name="Wiebenga A."/>
            <person name="He G."/>
            <person name="Mihaltcheva S."/>
            <person name="Pangilinan J."/>
            <person name="Lipzen A."/>
            <person name="Barry K."/>
            <person name="de Vries R.P."/>
            <person name="Grigoriev I.V."/>
            <person name="Idnurm A."/>
        </authorList>
    </citation>
    <scope>NUCLEOTIDE SEQUENCE [LARGE SCALE GENOMIC DNA]</scope>
    <source>
        <strain evidence="1 2">CBS 101075</strain>
    </source>
</reference>
<organism evidence="1 2">
    <name type="scientific">Byssochlamys spectabilis</name>
    <name type="common">Paecilomyces variotii</name>
    <dbReference type="NCBI Taxonomy" id="264951"/>
    <lineage>
        <taxon>Eukaryota</taxon>
        <taxon>Fungi</taxon>
        <taxon>Dikarya</taxon>
        <taxon>Ascomycota</taxon>
        <taxon>Pezizomycotina</taxon>
        <taxon>Eurotiomycetes</taxon>
        <taxon>Eurotiomycetidae</taxon>
        <taxon>Eurotiales</taxon>
        <taxon>Thermoascaceae</taxon>
        <taxon>Paecilomyces</taxon>
    </lineage>
</organism>
<comment type="caution">
    <text evidence="1">The sequence shown here is derived from an EMBL/GenBank/DDBJ whole genome shotgun (WGS) entry which is preliminary data.</text>
</comment>
<dbReference type="GeneID" id="39595466"/>
<keyword evidence="2" id="KW-1185">Reference proteome</keyword>
<dbReference type="InterPro" id="IPR054208">
    <property type="entry name" value="DUF6914"/>
</dbReference>
<dbReference type="VEuPathDB" id="FungiDB:C8Q69DRAFT_211184"/>
<accession>A0A443HYT6</accession>
<gene>
    <name evidence="1" type="ORF">C8Q69DRAFT_211184</name>
</gene>
<sequence length="177" mass="20066">MSNKRRVMVTIHHRDEMSLGENRSRLGYEAFHWGILIAPKGSKGPDCTAYDVSDGAIPDPNTRQDLNPERNWFFRPKERVDPIRSGRLIGRVLIGKVPNHISDAQIQTILVAVPLPIKNTTESCVTWTSAAIRSLQNNGIAKQFDIDRFMGRALTLADEWLAKPKSDNLYDYTRTFS</sequence>
<evidence type="ECO:0000313" key="2">
    <source>
        <dbReference type="Proteomes" id="UP000283841"/>
    </source>
</evidence>